<keyword evidence="3" id="KW-1185">Reference proteome</keyword>
<evidence type="ECO:0008006" key="4">
    <source>
        <dbReference type="Google" id="ProtNLM"/>
    </source>
</evidence>
<dbReference type="KEGG" id="psco:LY89DRAFT_96380"/>
<protein>
    <recommendedName>
        <fullName evidence="4">GEgh 16 protein</fullName>
    </recommendedName>
</protein>
<dbReference type="EMBL" id="KQ947417">
    <property type="protein sequence ID" value="KUJ15794.1"/>
    <property type="molecule type" value="Genomic_DNA"/>
</dbReference>
<dbReference type="InterPro" id="IPR021476">
    <property type="entry name" value="Egh16-like"/>
</dbReference>
<organism evidence="2 3">
    <name type="scientific">Mollisia scopiformis</name>
    <name type="common">Conifer needle endophyte fungus</name>
    <name type="synonym">Phialocephala scopiformis</name>
    <dbReference type="NCBI Taxonomy" id="149040"/>
    <lineage>
        <taxon>Eukaryota</taxon>
        <taxon>Fungi</taxon>
        <taxon>Dikarya</taxon>
        <taxon>Ascomycota</taxon>
        <taxon>Pezizomycotina</taxon>
        <taxon>Leotiomycetes</taxon>
        <taxon>Helotiales</taxon>
        <taxon>Mollisiaceae</taxon>
        <taxon>Mollisia</taxon>
    </lineage>
</organism>
<name>A0A194X6T7_MOLSC</name>
<reference evidence="2 3" key="1">
    <citation type="submission" date="2015-10" db="EMBL/GenBank/DDBJ databases">
        <title>Full genome of DAOMC 229536 Phialocephala scopiformis, a fungal endophyte of spruce producing the potent anti-insectan compound rugulosin.</title>
        <authorList>
            <consortium name="DOE Joint Genome Institute"/>
            <person name="Walker A.K."/>
            <person name="Frasz S.L."/>
            <person name="Seifert K.A."/>
            <person name="Miller J.D."/>
            <person name="Mondo S.J."/>
            <person name="Labutti K."/>
            <person name="Lipzen A."/>
            <person name="Dockter R."/>
            <person name="Kennedy M."/>
            <person name="Grigoriev I.V."/>
            <person name="Spatafora J.W."/>
        </authorList>
    </citation>
    <scope>NUCLEOTIDE SEQUENCE [LARGE SCALE GENOMIC DNA]</scope>
    <source>
        <strain evidence="2 3">CBS 120377</strain>
    </source>
</reference>
<evidence type="ECO:0000313" key="3">
    <source>
        <dbReference type="Proteomes" id="UP000070700"/>
    </source>
</evidence>
<keyword evidence="1" id="KW-0732">Signal</keyword>
<dbReference type="PANTHER" id="PTHR34618:SF4">
    <property type="entry name" value="CAS1"/>
    <property type="match status" value="1"/>
</dbReference>
<dbReference type="PANTHER" id="PTHR34618">
    <property type="entry name" value="SURFACE PROTEIN MAS1, PUTATIVE-RELATED"/>
    <property type="match status" value="1"/>
</dbReference>
<dbReference type="InParanoid" id="A0A194X6T7"/>
<accession>A0A194X6T7</accession>
<feature type="chain" id="PRO_5008267894" description="GEgh 16 protein" evidence="1">
    <location>
        <begin position="20"/>
        <end position="267"/>
    </location>
</feature>
<gene>
    <name evidence="2" type="ORF">LY89DRAFT_96380</name>
</gene>
<dbReference type="GeneID" id="28833260"/>
<dbReference type="OrthoDB" id="5418436at2759"/>
<proteinExistence type="predicted"/>
<dbReference type="Proteomes" id="UP000070700">
    <property type="component" value="Unassembled WGS sequence"/>
</dbReference>
<dbReference type="Pfam" id="PF11327">
    <property type="entry name" value="Egh16-like"/>
    <property type="match status" value="1"/>
</dbReference>
<feature type="signal peptide" evidence="1">
    <location>
        <begin position="1"/>
        <end position="19"/>
    </location>
</feature>
<evidence type="ECO:0000256" key="1">
    <source>
        <dbReference type="SAM" id="SignalP"/>
    </source>
</evidence>
<evidence type="ECO:0000313" key="2">
    <source>
        <dbReference type="EMBL" id="KUJ15794.1"/>
    </source>
</evidence>
<sequence>MYTGSILVLALSAATMVSAHGKVLSVVGNAGGNGTALGIKGASIATFGPNSATEKDTTVFGGNANDPTTNGLGKTTASGTLKVADLADTMAASGSTLPQVSADGTGTITGTWRIVTSDGTANNKNGDLFAVIDSTGTGAYSTGTQLTATSDMVGNGQGNVVQRTVTRALRALGKRATNVGADAPFTVKIPAGTTCTGTDATSGATNFCLMKIANNNNAGPFGGSIAFQVAGASTSSNTTAAATTATQANAKAAKAGKTARREQMFKA</sequence>
<dbReference type="RefSeq" id="XP_018070149.1">
    <property type="nucleotide sequence ID" value="XM_018223534.1"/>
</dbReference>
<dbReference type="AlphaFoldDB" id="A0A194X6T7"/>